<evidence type="ECO:0000313" key="1">
    <source>
        <dbReference type="EMBL" id="RNA27916.1"/>
    </source>
</evidence>
<dbReference type="EMBL" id="REGN01002474">
    <property type="protein sequence ID" value="RNA27916.1"/>
    <property type="molecule type" value="Genomic_DNA"/>
</dbReference>
<dbReference type="Proteomes" id="UP000276133">
    <property type="component" value="Unassembled WGS sequence"/>
</dbReference>
<name>A0A3M7RWN4_BRAPC</name>
<keyword evidence="2" id="KW-1185">Reference proteome</keyword>
<dbReference type="AlphaFoldDB" id="A0A3M7RWN4"/>
<sequence length="74" mass="8500">MDPVDLPVFRSILFNQFLRIQINQFEFVIEQLGSLKLQFVIVDLNESLVCSDVRVNAGYTSAVNNKVREKLAQQ</sequence>
<accession>A0A3M7RWN4</accession>
<protein>
    <submittedName>
        <fullName evidence="1">Uncharacterized protein</fullName>
    </submittedName>
</protein>
<gene>
    <name evidence="1" type="ORF">BpHYR1_023021</name>
</gene>
<comment type="caution">
    <text evidence="1">The sequence shown here is derived from an EMBL/GenBank/DDBJ whole genome shotgun (WGS) entry which is preliminary data.</text>
</comment>
<evidence type="ECO:0000313" key="2">
    <source>
        <dbReference type="Proteomes" id="UP000276133"/>
    </source>
</evidence>
<organism evidence="1 2">
    <name type="scientific">Brachionus plicatilis</name>
    <name type="common">Marine rotifer</name>
    <name type="synonym">Brachionus muelleri</name>
    <dbReference type="NCBI Taxonomy" id="10195"/>
    <lineage>
        <taxon>Eukaryota</taxon>
        <taxon>Metazoa</taxon>
        <taxon>Spiralia</taxon>
        <taxon>Gnathifera</taxon>
        <taxon>Rotifera</taxon>
        <taxon>Eurotatoria</taxon>
        <taxon>Monogononta</taxon>
        <taxon>Pseudotrocha</taxon>
        <taxon>Ploima</taxon>
        <taxon>Brachionidae</taxon>
        <taxon>Brachionus</taxon>
    </lineage>
</organism>
<reference evidence="1 2" key="1">
    <citation type="journal article" date="2018" name="Sci. Rep.">
        <title>Genomic signatures of local adaptation to the degree of environmental predictability in rotifers.</title>
        <authorList>
            <person name="Franch-Gras L."/>
            <person name="Hahn C."/>
            <person name="Garcia-Roger E.M."/>
            <person name="Carmona M.J."/>
            <person name="Serra M."/>
            <person name="Gomez A."/>
        </authorList>
    </citation>
    <scope>NUCLEOTIDE SEQUENCE [LARGE SCALE GENOMIC DNA]</scope>
    <source>
        <strain evidence="1">HYR1</strain>
    </source>
</reference>
<proteinExistence type="predicted"/>